<evidence type="ECO:0000259" key="3">
    <source>
        <dbReference type="Pfam" id="PF22124"/>
    </source>
</evidence>
<dbReference type="InterPro" id="IPR008928">
    <property type="entry name" value="6-hairpin_glycosidase_sf"/>
</dbReference>
<organism evidence="4 5">
    <name type="scientific">Acetivibrio clariflavus (strain DSM 19732 / NBRC 101661 / EBR45)</name>
    <name type="common">Clostridium clariflavum</name>
    <dbReference type="NCBI Taxonomy" id="720554"/>
    <lineage>
        <taxon>Bacteria</taxon>
        <taxon>Bacillati</taxon>
        <taxon>Bacillota</taxon>
        <taxon>Clostridia</taxon>
        <taxon>Eubacteriales</taxon>
        <taxon>Oscillospiraceae</taxon>
        <taxon>Acetivibrio</taxon>
    </lineage>
</organism>
<protein>
    <submittedName>
        <fullName evidence="4">Uncharacterized protein</fullName>
    </submittedName>
</protein>
<feature type="domain" description="Glycosyl hydrolase family 95 N-terminal" evidence="1">
    <location>
        <begin position="4"/>
        <end position="236"/>
    </location>
</feature>
<evidence type="ECO:0000259" key="2">
    <source>
        <dbReference type="Pfam" id="PF21307"/>
    </source>
</evidence>
<dbReference type="InterPro" id="IPR012341">
    <property type="entry name" value="6hp_glycosidase-like_sf"/>
</dbReference>
<dbReference type="Pfam" id="PF21307">
    <property type="entry name" value="Glyco_hydro_95_C"/>
    <property type="match status" value="1"/>
</dbReference>
<keyword evidence="5" id="KW-1185">Reference proteome</keyword>
<reference evidence="5" key="1">
    <citation type="submission" date="2011-12" db="EMBL/GenBank/DDBJ databases">
        <title>Complete sequence of Clostridium clariflavum DSM 19732.</title>
        <authorList>
            <consortium name="US DOE Joint Genome Institute"/>
            <person name="Lucas S."/>
            <person name="Han J."/>
            <person name="Lapidus A."/>
            <person name="Cheng J.-F."/>
            <person name="Goodwin L."/>
            <person name="Pitluck S."/>
            <person name="Peters L."/>
            <person name="Teshima H."/>
            <person name="Detter J.C."/>
            <person name="Han C."/>
            <person name="Tapia R."/>
            <person name="Land M."/>
            <person name="Hauser L."/>
            <person name="Kyrpides N."/>
            <person name="Ivanova N."/>
            <person name="Pagani I."/>
            <person name="Kitzmiller T."/>
            <person name="Lynd L."/>
            <person name="Izquierdo J."/>
            <person name="Woyke T."/>
        </authorList>
    </citation>
    <scope>NUCLEOTIDE SEQUENCE [LARGE SCALE GENOMIC DNA]</scope>
    <source>
        <strain evidence="5">DSM 19732 / NBRC 101661 / EBR45</strain>
    </source>
</reference>
<dbReference type="PANTHER" id="PTHR31084:SF0">
    <property type="entry name" value="ALPHA-L-FUCOSIDASE 2"/>
    <property type="match status" value="1"/>
</dbReference>
<gene>
    <name evidence="4" type="ordered locus">Clocl_2638</name>
</gene>
<dbReference type="PIRSF" id="PIRSF007663">
    <property type="entry name" value="UCP007663"/>
    <property type="match status" value="1"/>
</dbReference>
<dbReference type="AlphaFoldDB" id="G8M1I9"/>
<dbReference type="EMBL" id="CP003065">
    <property type="protein sequence ID" value="AEV69204.1"/>
    <property type="molecule type" value="Genomic_DNA"/>
</dbReference>
<feature type="domain" description="Alpha fucosidase A-like C-terminal" evidence="2">
    <location>
        <begin position="660"/>
        <end position="726"/>
    </location>
</feature>
<dbReference type="GO" id="GO:0004560">
    <property type="term" value="F:alpha-L-fucosidase activity"/>
    <property type="evidence" value="ECO:0007669"/>
    <property type="project" value="InterPro"/>
</dbReference>
<evidence type="ECO:0000313" key="4">
    <source>
        <dbReference type="EMBL" id="AEV69204.1"/>
    </source>
</evidence>
<proteinExistence type="predicted"/>
<dbReference type="eggNOG" id="COG1554">
    <property type="taxonomic scope" value="Bacteria"/>
</dbReference>
<reference evidence="4 5" key="2">
    <citation type="journal article" date="2012" name="Stand. Genomic Sci.">
        <title>Complete Genome Sequence of Clostridium clariflavum DSM 19732.</title>
        <authorList>
            <person name="Izquierdo J.A."/>
            <person name="Goodwin L."/>
            <person name="Davenport K.W."/>
            <person name="Teshima H."/>
            <person name="Bruce D."/>
            <person name="Detter C."/>
            <person name="Tapia R."/>
            <person name="Han S."/>
            <person name="Land M."/>
            <person name="Hauser L."/>
            <person name="Jeffries C.D."/>
            <person name="Han J."/>
            <person name="Pitluck S."/>
            <person name="Nolan M."/>
            <person name="Chen A."/>
            <person name="Huntemann M."/>
            <person name="Mavromatis K."/>
            <person name="Mikhailova N."/>
            <person name="Liolios K."/>
            <person name="Woyke T."/>
            <person name="Lynd L.R."/>
        </authorList>
    </citation>
    <scope>NUCLEOTIDE SEQUENCE [LARGE SCALE GENOMIC DNA]</scope>
    <source>
        <strain evidence="5">DSM 19732 / NBRC 101661 / EBR45</strain>
    </source>
</reference>
<name>G8M1I9_ACECE</name>
<dbReference type="GO" id="GO:0005975">
    <property type="term" value="P:carbohydrate metabolic process"/>
    <property type="evidence" value="ECO:0007669"/>
    <property type="project" value="InterPro"/>
</dbReference>
<dbReference type="SUPFAM" id="SSF48208">
    <property type="entry name" value="Six-hairpin glycosidases"/>
    <property type="match status" value="1"/>
</dbReference>
<dbReference type="Gene3D" id="1.50.10.10">
    <property type="match status" value="1"/>
</dbReference>
<dbReference type="Pfam" id="PF14498">
    <property type="entry name" value="Glyco_hyd_65N_2"/>
    <property type="match status" value="1"/>
</dbReference>
<dbReference type="Pfam" id="PF22124">
    <property type="entry name" value="Glyco_hydro_95_cat"/>
    <property type="match status" value="1"/>
</dbReference>
<dbReference type="STRING" id="720554.Clocl_2638"/>
<sequence length="742" mass="84112">MSKLWYTKPAGCWEEALPIGNGRMGAMIFGSIETEHIQLNEDSVWYGAFVDRNNPDALKNLPKIRELIIKGQIPEAEELMVYALSGIPQSQRPYQSLGDLTIRFKGMEGDKSGYIRCLSLDDAIHTVKVKVAENTYKRETFLSAADDVLVMRITSDGDKKISFSALLTRERFYDRVIKVGQDAVMLDGNLGKGGLDFVMMLKAVAEGGSCDVVGEHLIVNDADAVTLLFTAGTTFRFQNLKEQLKKILNDAANRSYDDLRKRHVEDYMSLYNRVSFELNGTEKYEELTTEERLKKAKEGEVDKGLAKLYFDFGRYLLISCSREGSLPANLQGVWNKDMNPAWDSKYTININTQMNYWPAEVCNLSECHKPLFDLIKRMVPNGQKTARTMYNCRGFVAHHNTDIWGDTAVQDHWIPASYWVMGAAWLCTHLWMHYEYTQDKDFLKEAFPIMREAVLFFLDFLIEDKGYLKTCPSVSPENTYILPNGVQGSVTIGATMDNQILRDLFSQCIKAAEILRVCDQMNRDIEETVKKLEPTRIGSRGNIMEWTEDYDEAEPGHRHISHLYGLHPSTQITVDGTPELAEAARRTLELRLAHGGGHTGWSRAWIINLYAKLWDGEEAYKNLEQLISKSTLPNMFCNHPPFQIDGNFGGTAAIAEMLVQSTEQRIVLLPALPKVWKNGSIKGLCVRGGAEISLHWQDCELTKCIIKAKHKIQTDVVYKQKRIKISLEAGEEAVLAFSHSFF</sequence>
<feature type="domain" description="Glycosyl hydrolase family 95 catalytic" evidence="3">
    <location>
        <begin position="255"/>
        <end position="658"/>
    </location>
</feature>
<dbReference type="HOGENOM" id="CLU_004617_2_2_9"/>
<dbReference type="FunFam" id="1.50.10.10:FF:000028">
    <property type="entry name" value="Alpha-L-fucosidase 2"/>
    <property type="match status" value="1"/>
</dbReference>
<dbReference type="RefSeq" id="WP_014255764.1">
    <property type="nucleotide sequence ID" value="NC_016627.1"/>
</dbReference>
<dbReference type="PANTHER" id="PTHR31084">
    <property type="entry name" value="ALPHA-L-FUCOSIDASE 2"/>
    <property type="match status" value="1"/>
</dbReference>
<dbReference type="InterPro" id="IPR027414">
    <property type="entry name" value="GH95_N_dom"/>
</dbReference>
<dbReference type="InterPro" id="IPR054363">
    <property type="entry name" value="GH95_cat"/>
</dbReference>
<dbReference type="OrthoDB" id="9802600at2"/>
<dbReference type="KEGG" id="ccl:Clocl_2638"/>
<accession>G8M1I9</accession>
<dbReference type="Proteomes" id="UP000005435">
    <property type="component" value="Chromosome"/>
</dbReference>
<evidence type="ECO:0000313" key="5">
    <source>
        <dbReference type="Proteomes" id="UP000005435"/>
    </source>
</evidence>
<dbReference type="InterPro" id="IPR049053">
    <property type="entry name" value="AFCA-like_C"/>
</dbReference>
<evidence type="ECO:0000259" key="1">
    <source>
        <dbReference type="Pfam" id="PF14498"/>
    </source>
</evidence>
<dbReference type="InterPro" id="IPR016518">
    <property type="entry name" value="Alpha-L-fucosidase"/>
</dbReference>